<keyword evidence="2" id="KW-1185">Reference proteome</keyword>
<reference evidence="1 2" key="1">
    <citation type="submission" date="2021-06" db="EMBL/GenBank/DDBJ databases">
        <title>Caerostris extrusa draft genome.</title>
        <authorList>
            <person name="Kono N."/>
            <person name="Arakawa K."/>
        </authorList>
    </citation>
    <scope>NUCLEOTIDE SEQUENCE [LARGE SCALE GENOMIC DNA]</scope>
</reference>
<name>A0AAV4T677_CAEEX</name>
<dbReference type="Proteomes" id="UP001054945">
    <property type="component" value="Unassembled WGS sequence"/>
</dbReference>
<dbReference type="AlphaFoldDB" id="A0AAV4T677"/>
<accession>A0AAV4T677</accession>
<evidence type="ECO:0000313" key="1">
    <source>
        <dbReference type="EMBL" id="GIY40152.1"/>
    </source>
</evidence>
<organism evidence="1 2">
    <name type="scientific">Caerostris extrusa</name>
    <name type="common">Bark spider</name>
    <name type="synonym">Caerostris bankana</name>
    <dbReference type="NCBI Taxonomy" id="172846"/>
    <lineage>
        <taxon>Eukaryota</taxon>
        <taxon>Metazoa</taxon>
        <taxon>Ecdysozoa</taxon>
        <taxon>Arthropoda</taxon>
        <taxon>Chelicerata</taxon>
        <taxon>Arachnida</taxon>
        <taxon>Araneae</taxon>
        <taxon>Araneomorphae</taxon>
        <taxon>Entelegynae</taxon>
        <taxon>Araneoidea</taxon>
        <taxon>Araneidae</taxon>
        <taxon>Caerostris</taxon>
    </lineage>
</organism>
<protein>
    <submittedName>
        <fullName evidence="1">Uncharacterized protein</fullName>
    </submittedName>
</protein>
<gene>
    <name evidence="1" type="ORF">CEXT_465501</name>
</gene>
<evidence type="ECO:0000313" key="2">
    <source>
        <dbReference type="Proteomes" id="UP001054945"/>
    </source>
</evidence>
<proteinExistence type="predicted"/>
<dbReference type="EMBL" id="BPLR01010568">
    <property type="protein sequence ID" value="GIY40152.1"/>
    <property type="molecule type" value="Genomic_DNA"/>
</dbReference>
<sequence length="75" mass="8609">MKINKQALEQTITVYRKGLFIQKEVNGKQLQIAWRVQQNIQNSEPQAPSPLATVCDKTQHRVPTLNCCQLLKNHP</sequence>
<comment type="caution">
    <text evidence="1">The sequence shown here is derived from an EMBL/GenBank/DDBJ whole genome shotgun (WGS) entry which is preliminary data.</text>
</comment>